<evidence type="ECO:0000313" key="1">
    <source>
        <dbReference type="EMBL" id="MBR7826935.1"/>
    </source>
</evidence>
<organism evidence="1 2">
    <name type="scientific">Actinospica acidithermotolerans</name>
    <dbReference type="NCBI Taxonomy" id="2828514"/>
    <lineage>
        <taxon>Bacteria</taxon>
        <taxon>Bacillati</taxon>
        <taxon>Actinomycetota</taxon>
        <taxon>Actinomycetes</taxon>
        <taxon>Catenulisporales</taxon>
        <taxon>Actinospicaceae</taxon>
        <taxon>Actinospica</taxon>
    </lineage>
</organism>
<dbReference type="Proteomes" id="UP000676325">
    <property type="component" value="Unassembled WGS sequence"/>
</dbReference>
<reference evidence="1" key="1">
    <citation type="submission" date="2021-04" db="EMBL/GenBank/DDBJ databases">
        <title>Genome based classification of Actinospica acidithermotolerans sp. nov., an actinobacterium isolated from an Indonesian hot spring.</title>
        <authorList>
            <person name="Kusuma A.B."/>
            <person name="Putra K.E."/>
            <person name="Nafisah S."/>
            <person name="Loh J."/>
            <person name="Nouioui I."/>
            <person name="Goodfellow M."/>
        </authorList>
    </citation>
    <scope>NUCLEOTIDE SEQUENCE</scope>
    <source>
        <strain evidence="1">MGRD01-02</strain>
    </source>
</reference>
<dbReference type="AlphaFoldDB" id="A0A941IG11"/>
<gene>
    <name evidence="1" type="ORF">KDK95_11525</name>
</gene>
<dbReference type="EMBL" id="JAGSOH010000025">
    <property type="protein sequence ID" value="MBR7826935.1"/>
    <property type="molecule type" value="Genomic_DNA"/>
</dbReference>
<dbReference type="InterPro" id="IPR016181">
    <property type="entry name" value="Acyl_CoA_acyltransferase"/>
</dbReference>
<proteinExistence type="predicted"/>
<keyword evidence="2" id="KW-1185">Reference proteome</keyword>
<name>A0A941IG11_9ACTN</name>
<accession>A0A941IG11</accession>
<dbReference type="RefSeq" id="WP_212518082.1">
    <property type="nucleotide sequence ID" value="NZ_JAGSOH010000025.1"/>
</dbReference>
<dbReference type="Gene3D" id="3.40.630.30">
    <property type="match status" value="1"/>
</dbReference>
<comment type="caution">
    <text evidence="1">The sequence shown here is derived from an EMBL/GenBank/DDBJ whole genome shotgun (WGS) entry which is preliminary data.</text>
</comment>
<protein>
    <submittedName>
        <fullName evidence="1">Uncharacterized protein</fullName>
    </submittedName>
</protein>
<evidence type="ECO:0000313" key="2">
    <source>
        <dbReference type="Proteomes" id="UP000676325"/>
    </source>
</evidence>
<dbReference type="SUPFAM" id="SSF55729">
    <property type="entry name" value="Acyl-CoA N-acyltransferases (Nat)"/>
    <property type="match status" value="1"/>
</dbReference>
<sequence>MHFRTVGPGHSSALRDLAAEEDLLDYDSGLVALDGNGVVTEAILWQDSSHPITDQRGRLLAALHGSPPESENAQALRALVEAACADLPDEITQLRADISAHEQAGVLGGLLAQAGFEEHNLVVRKLVTQQTHSPAELPPGAVFRMLDRDNEAEFAFALGCIRASIGQGLATEPVGEAEDGRIAEYTEAWLDGIDGEVLRSYVIEYERELVAHALVSMTPAERGAESEAMIVDVLVPDARQKGHGWSRLLTARIEHLVAQEGVRSLAATVAALRGVRPQALLDNLQRAGWWVDTVTVLKRC</sequence>